<dbReference type="AlphaFoldDB" id="A0A6L2KZQ6"/>
<sequence length="797" mass="88237">MSSDSHATITYTSMSSYEVIVNGYYGMPMDPLDPYVQLVMEAPSSPDYIPGPEAPPSPDYIPGHEAPPSPDYIPGPMYVLTHKALDAFCGKFHIPGEVHPVLPNRNDTMYERPFGKIGLYTSFFDYANFRFPLSTFLVDMLRHFCINISQLFVIEAATVSHFEILCRVYGIMPNVGLFRCFYVNSKKTRWMSLTDFNVQDYATLVAHPSPFRMFSEAFLCLVGLSRHYTLDEETYPWFLHKNREKMDIFAFIHTFDPTKQLEASVERLFDEGGSGNQMEQGDSARGGPYANIQLVVEVANTIVEDVALVQSRHQGKRKAMIVDAGGVSHPPKMLRVDHRTPIGASIGASVSTTPEREDGDHIDSVAEPNLCTVGAPYFVPIMTTITTTTSTVDPTLVTKKKFVEPSPFGVGSSSAGGTDPIMGSVTNGSRIDDDRVCHEMVDEFAPPKFFASVRGMEHDQLFTEFNVEDTRQMSLSAEVRIRAEYNVNKKRRLKSVVENQGELLKDREEKIESLKARLLLKEADAAKAIHLCAEASNFETVEKSLQDETNALRERDVILEKEQNALDVKVTELETLVVSKERDLIDLNALVTFSSLKMTTLQNRYMSWRSHLTNFKRRWLLTQGMELAIIKCLNSPEYLSALGAAIGKAIKKEFKSNKDASIEAVMTILCLEGPLAEKLGLDELQPNVDQLMVHIHHSPDKVVIGATTLSLALDVSNIRVRKPLSTAVLTGTKGTSDVISATGGATTTLSTTFSSASIIAPISVDDYEVIDAEDQVAANGNAASFPNVDDAKLNIVQ</sequence>
<protein>
    <recommendedName>
        <fullName evidence="3">Transposase (Putative), gypsy type</fullName>
    </recommendedName>
</protein>
<feature type="coiled-coil region" evidence="1">
    <location>
        <begin position="497"/>
        <end position="524"/>
    </location>
</feature>
<dbReference type="EMBL" id="BKCJ010003267">
    <property type="protein sequence ID" value="GEU54037.1"/>
    <property type="molecule type" value="Genomic_DNA"/>
</dbReference>
<keyword evidence="1" id="KW-0175">Coiled coil</keyword>
<evidence type="ECO:0000256" key="1">
    <source>
        <dbReference type="SAM" id="Coils"/>
    </source>
</evidence>
<evidence type="ECO:0000313" key="2">
    <source>
        <dbReference type="EMBL" id="GEU54037.1"/>
    </source>
</evidence>
<organism evidence="2">
    <name type="scientific">Tanacetum cinerariifolium</name>
    <name type="common">Dalmatian daisy</name>
    <name type="synonym">Chrysanthemum cinerariifolium</name>
    <dbReference type="NCBI Taxonomy" id="118510"/>
    <lineage>
        <taxon>Eukaryota</taxon>
        <taxon>Viridiplantae</taxon>
        <taxon>Streptophyta</taxon>
        <taxon>Embryophyta</taxon>
        <taxon>Tracheophyta</taxon>
        <taxon>Spermatophyta</taxon>
        <taxon>Magnoliopsida</taxon>
        <taxon>eudicotyledons</taxon>
        <taxon>Gunneridae</taxon>
        <taxon>Pentapetalae</taxon>
        <taxon>asterids</taxon>
        <taxon>campanulids</taxon>
        <taxon>Asterales</taxon>
        <taxon>Asteraceae</taxon>
        <taxon>Asteroideae</taxon>
        <taxon>Anthemideae</taxon>
        <taxon>Anthemidinae</taxon>
        <taxon>Tanacetum</taxon>
    </lineage>
</organism>
<dbReference type="PANTHER" id="PTHR31099">
    <property type="entry name" value="OS06G0165300 PROTEIN"/>
    <property type="match status" value="1"/>
</dbReference>
<comment type="caution">
    <text evidence="2">The sequence shown here is derived from an EMBL/GenBank/DDBJ whole genome shotgun (WGS) entry which is preliminary data.</text>
</comment>
<name>A0A6L2KZQ6_TANCI</name>
<dbReference type="PANTHER" id="PTHR31099:SF41">
    <property type="entry name" value="TRANSPOSASE (PUTATIVE), GYPSY TYPE-RELATED"/>
    <property type="match status" value="1"/>
</dbReference>
<proteinExistence type="predicted"/>
<evidence type="ECO:0008006" key="3">
    <source>
        <dbReference type="Google" id="ProtNLM"/>
    </source>
</evidence>
<gene>
    <name evidence="2" type="ORF">Tci_026015</name>
</gene>
<reference evidence="2" key="1">
    <citation type="journal article" date="2019" name="Sci. Rep.">
        <title>Draft genome of Tanacetum cinerariifolium, the natural source of mosquito coil.</title>
        <authorList>
            <person name="Yamashiro T."/>
            <person name="Shiraishi A."/>
            <person name="Satake H."/>
            <person name="Nakayama K."/>
        </authorList>
    </citation>
    <scope>NUCLEOTIDE SEQUENCE</scope>
</reference>
<accession>A0A6L2KZQ6</accession>